<organism evidence="1">
    <name type="scientific">marine sediment metagenome</name>
    <dbReference type="NCBI Taxonomy" id="412755"/>
    <lineage>
        <taxon>unclassified sequences</taxon>
        <taxon>metagenomes</taxon>
        <taxon>ecological metagenomes</taxon>
    </lineage>
</organism>
<name>A0A0F9RY32_9ZZZZ</name>
<reference evidence="1" key="1">
    <citation type="journal article" date="2015" name="Nature">
        <title>Complex archaea that bridge the gap between prokaryotes and eukaryotes.</title>
        <authorList>
            <person name="Spang A."/>
            <person name="Saw J.H."/>
            <person name="Jorgensen S.L."/>
            <person name="Zaremba-Niedzwiedzka K."/>
            <person name="Martijn J."/>
            <person name="Lind A.E."/>
            <person name="van Eijk R."/>
            <person name="Schleper C."/>
            <person name="Guy L."/>
            <person name="Ettema T.J."/>
        </authorList>
    </citation>
    <scope>NUCLEOTIDE SEQUENCE</scope>
</reference>
<comment type="caution">
    <text evidence="1">The sequence shown here is derived from an EMBL/GenBank/DDBJ whole genome shotgun (WGS) entry which is preliminary data.</text>
</comment>
<dbReference type="EMBL" id="LAZR01003092">
    <property type="protein sequence ID" value="KKN22108.1"/>
    <property type="molecule type" value="Genomic_DNA"/>
</dbReference>
<dbReference type="AlphaFoldDB" id="A0A0F9RY32"/>
<proteinExistence type="predicted"/>
<protein>
    <submittedName>
        <fullName evidence="1">Uncharacterized protein</fullName>
    </submittedName>
</protein>
<sequence>MDNIENVFQNTIRTCLNVFQTTIQTVSQVITTGDGALKELDTALRGGGGAPSESSEQAFSGVLSQVQELLADARDKGNVADDSVTQKARNVLSSINRVEPAWRPGPMSMSTTTDFFRMTMRDLRGSTALISLATGRGNIDDVMYLGKWAEDINDRIKPPEKEKTKPVRVKKTEPKALASVELAPVEAPKRLAPVTKPKAKKKKAKQDPVKFARAVAEEMNDDQVKTWAQEFADGQITEQKFVEKLTKYAAQQEGRFNMDDIYDRAAKRG</sequence>
<gene>
    <name evidence="1" type="ORF">LCGC14_0918560</name>
</gene>
<evidence type="ECO:0000313" key="1">
    <source>
        <dbReference type="EMBL" id="KKN22108.1"/>
    </source>
</evidence>
<accession>A0A0F9RY32</accession>